<dbReference type="SUPFAM" id="SSF53335">
    <property type="entry name" value="S-adenosyl-L-methionine-dependent methyltransferases"/>
    <property type="match status" value="1"/>
</dbReference>
<accession>A0A511MH06</accession>
<dbReference type="Proteomes" id="UP000321424">
    <property type="component" value="Unassembled WGS sequence"/>
</dbReference>
<dbReference type="InterPro" id="IPR029063">
    <property type="entry name" value="SAM-dependent_MTases_sf"/>
</dbReference>
<dbReference type="InterPro" id="IPR016584">
    <property type="entry name" value="MeTrfase_VrtF"/>
</dbReference>
<protein>
    <recommendedName>
        <fullName evidence="1">Methyltransferase domain-containing protein</fullName>
    </recommendedName>
</protein>
<organism evidence="2 3">
    <name type="scientific">Nocardia ninae NBRC 108245</name>
    <dbReference type="NCBI Taxonomy" id="1210091"/>
    <lineage>
        <taxon>Bacteria</taxon>
        <taxon>Bacillati</taxon>
        <taxon>Actinomycetota</taxon>
        <taxon>Actinomycetes</taxon>
        <taxon>Mycobacteriales</taxon>
        <taxon>Nocardiaceae</taxon>
        <taxon>Nocardia</taxon>
    </lineage>
</organism>
<sequence>MGKDDDDAARAVAPYTRPFLGIYDLWVIQLSNRFAWRCPAKTMLELYNQHLGERHLEVGPGSGWYLAKATMPAAGEVTLVDLNPTPLAYTRRRLESLGHRVHTVSHNVLEPVPASVGTGFTSVGINFVMHCVPGSFAQKGVAFAHLARVLADEGTLFGSTILNRRPGTLFGRTLTFAYGRLGAFNNTRDDQAGLETALQAAFKQVTITEVGDVTLFTARRPRR</sequence>
<dbReference type="EMBL" id="BJXA01000030">
    <property type="protein sequence ID" value="GEM39932.1"/>
    <property type="molecule type" value="Genomic_DNA"/>
</dbReference>
<dbReference type="OrthoDB" id="507855at2"/>
<evidence type="ECO:0000313" key="2">
    <source>
        <dbReference type="EMBL" id="GEM39932.1"/>
    </source>
</evidence>
<dbReference type="Gene3D" id="3.40.50.150">
    <property type="entry name" value="Vaccinia Virus protein VP39"/>
    <property type="match status" value="1"/>
</dbReference>
<gene>
    <name evidence="2" type="ORF">NN4_44510</name>
</gene>
<dbReference type="CDD" id="cd02440">
    <property type="entry name" value="AdoMet_MTases"/>
    <property type="match status" value="1"/>
</dbReference>
<dbReference type="AlphaFoldDB" id="A0A511MH06"/>
<dbReference type="PIRSF" id="PIRSF011491">
    <property type="entry name" value="Mtase_YbcY_prd"/>
    <property type="match status" value="1"/>
</dbReference>
<feature type="domain" description="Methyltransferase" evidence="1">
    <location>
        <begin position="56"/>
        <end position="154"/>
    </location>
</feature>
<proteinExistence type="predicted"/>
<comment type="caution">
    <text evidence="2">The sequence shown here is derived from an EMBL/GenBank/DDBJ whole genome shotgun (WGS) entry which is preliminary data.</text>
</comment>
<evidence type="ECO:0000313" key="3">
    <source>
        <dbReference type="Proteomes" id="UP000321424"/>
    </source>
</evidence>
<dbReference type="InterPro" id="IPR041698">
    <property type="entry name" value="Methyltransf_25"/>
</dbReference>
<dbReference type="GO" id="GO:0008168">
    <property type="term" value="F:methyltransferase activity"/>
    <property type="evidence" value="ECO:0007669"/>
    <property type="project" value="InterPro"/>
</dbReference>
<dbReference type="Pfam" id="PF13649">
    <property type="entry name" value="Methyltransf_25"/>
    <property type="match status" value="1"/>
</dbReference>
<reference evidence="2 3" key="1">
    <citation type="submission" date="2019-07" db="EMBL/GenBank/DDBJ databases">
        <title>Whole genome shotgun sequence of Nocardia ninae NBRC 108245.</title>
        <authorList>
            <person name="Hosoyama A."/>
            <person name="Uohara A."/>
            <person name="Ohji S."/>
            <person name="Ichikawa N."/>
        </authorList>
    </citation>
    <scope>NUCLEOTIDE SEQUENCE [LARGE SCALE GENOMIC DNA]</scope>
    <source>
        <strain evidence="2 3">NBRC 108245</strain>
    </source>
</reference>
<keyword evidence="3" id="KW-1185">Reference proteome</keyword>
<evidence type="ECO:0000259" key="1">
    <source>
        <dbReference type="Pfam" id="PF13649"/>
    </source>
</evidence>
<name>A0A511MH06_9NOCA</name>